<evidence type="ECO:0000256" key="4">
    <source>
        <dbReference type="ARBA" id="ARBA00019403"/>
    </source>
</evidence>
<dbReference type="PANTHER" id="PTHR33693:SF1">
    <property type="entry name" value="TYPE-4 URACIL-DNA GLYCOSYLASE"/>
    <property type="match status" value="1"/>
</dbReference>
<proteinExistence type="inferred from homology"/>
<keyword evidence="10" id="KW-0411">Iron-sulfur</keyword>
<dbReference type="GO" id="GO:0051539">
    <property type="term" value="F:4 iron, 4 sulfur cluster binding"/>
    <property type="evidence" value="ECO:0007669"/>
    <property type="project" value="UniProtKB-KW"/>
</dbReference>
<feature type="domain" description="Uracil-DNA glycosylase-like" evidence="12">
    <location>
        <begin position="14"/>
        <end position="160"/>
    </location>
</feature>
<keyword evidence="7" id="KW-0227">DNA damage</keyword>
<organism evidence="13 14">
    <name type="scientific">Candidatus Abyssobacteria bacterium SURF_17</name>
    <dbReference type="NCBI Taxonomy" id="2093361"/>
    <lineage>
        <taxon>Bacteria</taxon>
        <taxon>Pseudomonadati</taxon>
        <taxon>Candidatus Hydrogenedentota</taxon>
        <taxon>Candidatus Abyssobacteria</taxon>
    </lineage>
</organism>
<dbReference type="SMART" id="SM00987">
    <property type="entry name" value="UreE_C"/>
    <property type="match status" value="1"/>
</dbReference>
<evidence type="ECO:0000256" key="11">
    <source>
        <dbReference type="ARBA" id="ARBA00023204"/>
    </source>
</evidence>
<comment type="catalytic activity">
    <reaction evidence="1">
        <text>Hydrolyzes single-stranded DNA or mismatched double-stranded DNA and polynucleotides, releasing free uracil.</text>
        <dbReference type="EC" id="3.2.2.27"/>
    </reaction>
</comment>
<evidence type="ECO:0000313" key="14">
    <source>
        <dbReference type="Proteomes" id="UP000285961"/>
    </source>
</evidence>
<evidence type="ECO:0000313" key="13">
    <source>
        <dbReference type="EMBL" id="RJP65550.1"/>
    </source>
</evidence>
<dbReference type="NCBIfam" id="TIGR00758">
    <property type="entry name" value="UDG_fam4"/>
    <property type="match status" value="1"/>
</dbReference>
<reference evidence="13 14" key="1">
    <citation type="journal article" date="2017" name="ISME J.">
        <title>Energy and carbon metabolisms in a deep terrestrial subsurface fluid microbial community.</title>
        <authorList>
            <person name="Momper L."/>
            <person name="Jungbluth S.P."/>
            <person name="Lee M.D."/>
            <person name="Amend J.P."/>
        </authorList>
    </citation>
    <scope>NUCLEOTIDE SEQUENCE [LARGE SCALE GENOMIC DNA]</scope>
    <source>
        <strain evidence="13">SURF_17</strain>
    </source>
</reference>
<dbReference type="SUPFAM" id="SSF52141">
    <property type="entry name" value="Uracil-DNA glycosylase-like"/>
    <property type="match status" value="1"/>
</dbReference>
<evidence type="ECO:0000256" key="10">
    <source>
        <dbReference type="ARBA" id="ARBA00023014"/>
    </source>
</evidence>
<evidence type="ECO:0000256" key="7">
    <source>
        <dbReference type="ARBA" id="ARBA00022763"/>
    </source>
</evidence>
<dbReference type="Gene3D" id="3.40.470.10">
    <property type="entry name" value="Uracil-DNA glycosylase-like domain"/>
    <property type="match status" value="1"/>
</dbReference>
<keyword evidence="8" id="KW-0378">Hydrolase</keyword>
<keyword evidence="6" id="KW-0479">Metal-binding</keyword>
<evidence type="ECO:0000256" key="5">
    <source>
        <dbReference type="ARBA" id="ARBA00022485"/>
    </source>
</evidence>
<comment type="similarity">
    <text evidence="2">Belongs to the uracil-DNA glycosylase (UDG) superfamily. Type 4 (UDGa) family.</text>
</comment>
<dbReference type="GO" id="GO:0046872">
    <property type="term" value="F:metal ion binding"/>
    <property type="evidence" value="ECO:0007669"/>
    <property type="project" value="UniProtKB-KW"/>
</dbReference>
<evidence type="ECO:0000256" key="6">
    <source>
        <dbReference type="ARBA" id="ARBA00022723"/>
    </source>
</evidence>
<dbReference type="CDD" id="cd10030">
    <property type="entry name" value="UDG-F4_TTUDGA_SPO1dp_like"/>
    <property type="match status" value="1"/>
</dbReference>
<dbReference type="PANTHER" id="PTHR33693">
    <property type="entry name" value="TYPE-5 URACIL-DNA GLYCOSYLASE"/>
    <property type="match status" value="1"/>
</dbReference>
<evidence type="ECO:0000256" key="8">
    <source>
        <dbReference type="ARBA" id="ARBA00022801"/>
    </source>
</evidence>
<evidence type="ECO:0000256" key="9">
    <source>
        <dbReference type="ARBA" id="ARBA00023004"/>
    </source>
</evidence>
<sequence>MKCSLSGTRTNVVFGEGNPHAKLVFVGEAPGADEDAQGLPFVGRAGQLLTRIIEAIKLKRSEVYICNVLKCRPPENRTPTTEEIECCIPYLMKQLEAINPKLICALGNVAAQTLLRTKAPMNRLRGRFHPFGPALLMPTYHPAALLRNPDYKRYVWEDVQMIQQEYVKL</sequence>
<dbReference type="InterPro" id="IPR036895">
    <property type="entry name" value="Uracil-DNA_glycosylase-like_sf"/>
</dbReference>
<dbReference type="InterPro" id="IPR051536">
    <property type="entry name" value="UDG_Type-4/5"/>
</dbReference>
<dbReference type="EC" id="3.2.2.27" evidence="3"/>
<comment type="caution">
    <text evidence="13">The sequence shown here is derived from an EMBL/GenBank/DDBJ whole genome shotgun (WGS) entry which is preliminary data.</text>
</comment>
<dbReference type="Pfam" id="PF03167">
    <property type="entry name" value="UDG"/>
    <property type="match status" value="1"/>
</dbReference>
<dbReference type="GO" id="GO:0006281">
    <property type="term" value="P:DNA repair"/>
    <property type="evidence" value="ECO:0007669"/>
    <property type="project" value="UniProtKB-KW"/>
</dbReference>
<dbReference type="EMBL" id="QZKI01000125">
    <property type="protein sequence ID" value="RJP65550.1"/>
    <property type="molecule type" value="Genomic_DNA"/>
</dbReference>
<evidence type="ECO:0000259" key="12">
    <source>
        <dbReference type="SMART" id="SM00986"/>
    </source>
</evidence>
<keyword evidence="5" id="KW-0004">4Fe-4S</keyword>
<dbReference type="AlphaFoldDB" id="A0A419EQV3"/>
<evidence type="ECO:0000256" key="3">
    <source>
        <dbReference type="ARBA" id="ARBA00012030"/>
    </source>
</evidence>
<keyword evidence="9" id="KW-0408">Iron</keyword>
<name>A0A419EQV3_9BACT</name>
<dbReference type="InterPro" id="IPR005273">
    <property type="entry name" value="Ura-DNA_glyco_family4"/>
</dbReference>
<evidence type="ECO:0000256" key="1">
    <source>
        <dbReference type="ARBA" id="ARBA00001400"/>
    </source>
</evidence>
<evidence type="ECO:0000256" key="2">
    <source>
        <dbReference type="ARBA" id="ARBA00006521"/>
    </source>
</evidence>
<accession>A0A419EQV3</accession>
<dbReference type="InterPro" id="IPR005122">
    <property type="entry name" value="Uracil-DNA_glycosylase-like"/>
</dbReference>
<dbReference type="SMART" id="SM00986">
    <property type="entry name" value="UDG"/>
    <property type="match status" value="1"/>
</dbReference>
<dbReference type="Proteomes" id="UP000285961">
    <property type="component" value="Unassembled WGS sequence"/>
</dbReference>
<gene>
    <name evidence="13" type="ORF">C4532_17585</name>
</gene>
<keyword evidence="11" id="KW-0234">DNA repair</keyword>
<protein>
    <recommendedName>
        <fullName evidence="4">Type-4 uracil-DNA glycosylase</fullName>
        <ecNumber evidence="3">3.2.2.27</ecNumber>
    </recommendedName>
</protein>
<dbReference type="GO" id="GO:0004844">
    <property type="term" value="F:uracil DNA N-glycosylase activity"/>
    <property type="evidence" value="ECO:0007669"/>
    <property type="project" value="UniProtKB-EC"/>
</dbReference>